<comment type="cofactor">
    <cofactor evidence="1">
        <name>Zn(2+)</name>
        <dbReference type="ChEBI" id="CHEBI:29105"/>
    </cofactor>
</comment>
<sequence length="269" mass="29824">MSITVRGVPLGHMKLDLSLLSNRPHNAGVTYDCPVIAYIIETPQGRILWETGVSPQAAQEWLPEWLDAVGIDELGTDANIERRLAALGLGPDDFRYVVFGHLHTDHAGGLRFFEDAGAEIVVHEREYAHVMGLQENENFFNKADWAFLGAKKPTLVTDEGTELADGVRLHHLPGHTPGQMVMQLELDTTGTVLLTSDALYTSDNYVEPVADPQIYWDVDLWRTSLGRLGKIAQENNALMFPGHDETAIAHVDGTKELRPIRLTQGYAYA</sequence>
<dbReference type="RefSeq" id="WP_141280601.1">
    <property type="nucleotide sequence ID" value="NZ_BAAARZ010000039.1"/>
</dbReference>
<accession>A0A4Y3WSB0</accession>
<dbReference type="OrthoDB" id="3865988at2"/>
<dbReference type="Proteomes" id="UP000320338">
    <property type="component" value="Unassembled WGS sequence"/>
</dbReference>
<feature type="domain" description="Metallo-beta-lactamase" evidence="6">
    <location>
        <begin position="34"/>
        <end position="243"/>
    </location>
</feature>
<keyword evidence="3" id="KW-0479">Metal-binding</keyword>
<keyword evidence="4" id="KW-0378">Hydrolase</keyword>
<evidence type="ECO:0000256" key="1">
    <source>
        <dbReference type="ARBA" id="ARBA00001947"/>
    </source>
</evidence>
<comment type="similarity">
    <text evidence="2">Belongs to the metallo-beta-lactamase superfamily.</text>
</comment>
<dbReference type="AlphaFoldDB" id="A0A4Y3WSB0"/>
<dbReference type="GO" id="GO:0016787">
    <property type="term" value="F:hydrolase activity"/>
    <property type="evidence" value="ECO:0007669"/>
    <property type="project" value="UniProtKB-KW"/>
</dbReference>
<evidence type="ECO:0000313" key="7">
    <source>
        <dbReference type="EMBL" id="GEC21743.1"/>
    </source>
</evidence>
<dbReference type="Gene3D" id="3.60.15.10">
    <property type="entry name" value="Ribonuclease Z/Hydroxyacylglutathione hydrolase-like"/>
    <property type="match status" value="1"/>
</dbReference>
<comment type="caution">
    <text evidence="7">The sequence shown here is derived from an EMBL/GenBank/DDBJ whole genome shotgun (WGS) entry which is preliminary data.</text>
</comment>
<protein>
    <recommendedName>
        <fullName evidence="6">Metallo-beta-lactamase domain-containing protein</fullName>
    </recommendedName>
</protein>
<evidence type="ECO:0000256" key="2">
    <source>
        <dbReference type="ARBA" id="ARBA00007749"/>
    </source>
</evidence>
<dbReference type="SMART" id="SM00849">
    <property type="entry name" value="Lactamase_B"/>
    <property type="match status" value="1"/>
</dbReference>
<dbReference type="InterPro" id="IPR001279">
    <property type="entry name" value="Metallo-B-lactamas"/>
</dbReference>
<dbReference type="PANTHER" id="PTHR42978:SF2">
    <property type="entry name" value="102 KBASES UNSTABLE REGION: FROM 1 TO 119443"/>
    <property type="match status" value="1"/>
</dbReference>
<keyword evidence="8" id="KW-1185">Reference proteome</keyword>
<gene>
    <name evidence="7" type="ORF">PHY01_40260</name>
</gene>
<dbReference type="GO" id="GO:0046872">
    <property type="term" value="F:metal ion binding"/>
    <property type="evidence" value="ECO:0007669"/>
    <property type="project" value="UniProtKB-KW"/>
</dbReference>
<dbReference type="EMBL" id="BJNG01000036">
    <property type="protein sequence ID" value="GEC21743.1"/>
    <property type="molecule type" value="Genomic_DNA"/>
</dbReference>
<evidence type="ECO:0000256" key="3">
    <source>
        <dbReference type="ARBA" id="ARBA00022723"/>
    </source>
</evidence>
<organism evidence="7 8">
    <name type="scientific">Pseudonocardia hydrocarbonoxydans</name>
    <dbReference type="NCBI Taxonomy" id="76726"/>
    <lineage>
        <taxon>Bacteria</taxon>
        <taxon>Bacillati</taxon>
        <taxon>Actinomycetota</taxon>
        <taxon>Actinomycetes</taxon>
        <taxon>Pseudonocardiales</taxon>
        <taxon>Pseudonocardiaceae</taxon>
        <taxon>Pseudonocardia</taxon>
    </lineage>
</organism>
<dbReference type="CDD" id="cd07729">
    <property type="entry name" value="AHL_lactonase_MBL-fold"/>
    <property type="match status" value="1"/>
</dbReference>
<keyword evidence="5" id="KW-0862">Zinc</keyword>
<dbReference type="InterPro" id="IPR036866">
    <property type="entry name" value="RibonucZ/Hydroxyglut_hydro"/>
</dbReference>
<dbReference type="SUPFAM" id="SSF56281">
    <property type="entry name" value="Metallo-hydrolase/oxidoreductase"/>
    <property type="match status" value="1"/>
</dbReference>
<dbReference type="InterPro" id="IPR051013">
    <property type="entry name" value="MBL_superfamily_lactonases"/>
</dbReference>
<evidence type="ECO:0000256" key="4">
    <source>
        <dbReference type="ARBA" id="ARBA00022801"/>
    </source>
</evidence>
<evidence type="ECO:0000256" key="5">
    <source>
        <dbReference type="ARBA" id="ARBA00022833"/>
    </source>
</evidence>
<proteinExistence type="inferred from homology"/>
<reference evidence="7 8" key="1">
    <citation type="submission" date="2019-06" db="EMBL/GenBank/DDBJ databases">
        <title>Whole genome shotgun sequence of Pseudonocardia hydrocarbonoxydans NBRC 14498.</title>
        <authorList>
            <person name="Hosoyama A."/>
            <person name="Uohara A."/>
            <person name="Ohji S."/>
            <person name="Ichikawa N."/>
        </authorList>
    </citation>
    <scope>NUCLEOTIDE SEQUENCE [LARGE SCALE GENOMIC DNA]</scope>
    <source>
        <strain evidence="7 8">NBRC 14498</strain>
    </source>
</reference>
<dbReference type="PANTHER" id="PTHR42978">
    <property type="entry name" value="QUORUM-QUENCHING LACTONASE YTNP-RELATED-RELATED"/>
    <property type="match status" value="1"/>
</dbReference>
<evidence type="ECO:0000259" key="6">
    <source>
        <dbReference type="SMART" id="SM00849"/>
    </source>
</evidence>
<name>A0A4Y3WSB0_9PSEU</name>
<dbReference type="Pfam" id="PF00753">
    <property type="entry name" value="Lactamase_B"/>
    <property type="match status" value="1"/>
</dbReference>
<evidence type="ECO:0000313" key="8">
    <source>
        <dbReference type="Proteomes" id="UP000320338"/>
    </source>
</evidence>